<evidence type="ECO:0000256" key="8">
    <source>
        <dbReference type="SAM" id="Phobius"/>
    </source>
</evidence>
<evidence type="ECO:0000313" key="11">
    <source>
        <dbReference type="Proteomes" id="UP001499967"/>
    </source>
</evidence>
<evidence type="ECO:0000256" key="7">
    <source>
        <dbReference type="PROSITE-ProRule" id="PRU00221"/>
    </source>
</evidence>
<evidence type="ECO:0000256" key="3">
    <source>
        <dbReference type="ARBA" id="ARBA00022679"/>
    </source>
</evidence>
<dbReference type="InterPro" id="IPR011047">
    <property type="entry name" value="Quinoprotein_ADH-like_sf"/>
</dbReference>
<evidence type="ECO:0000259" key="9">
    <source>
        <dbReference type="PROSITE" id="PS50011"/>
    </source>
</evidence>
<name>A0ABP4AIX2_9PSEU</name>
<keyword evidence="2" id="KW-0723">Serine/threonine-protein kinase</keyword>
<dbReference type="SUPFAM" id="SSF50998">
    <property type="entry name" value="Quinoprotein alcohol dehydrogenase-like"/>
    <property type="match status" value="1"/>
</dbReference>
<dbReference type="PANTHER" id="PTHR43289">
    <property type="entry name" value="MITOGEN-ACTIVATED PROTEIN KINASE KINASE KINASE 20-RELATED"/>
    <property type="match status" value="1"/>
</dbReference>
<feature type="repeat" description="WD" evidence="7">
    <location>
        <begin position="445"/>
        <end position="466"/>
    </location>
</feature>
<dbReference type="InterPro" id="IPR011009">
    <property type="entry name" value="Kinase-like_dom_sf"/>
</dbReference>
<keyword evidence="3" id="KW-0808">Transferase</keyword>
<dbReference type="Gene3D" id="3.30.200.20">
    <property type="entry name" value="Phosphorylase Kinase, domain 1"/>
    <property type="match status" value="1"/>
</dbReference>
<evidence type="ECO:0000256" key="4">
    <source>
        <dbReference type="ARBA" id="ARBA00022741"/>
    </source>
</evidence>
<gene>
    <name evidence="10" type="ORF">GCM10009559_30180</name>
</gene>
<dbReference type="PANTHER" id="PTHR43289:SF6">
    <property type="entry name" value="SERINE_THREONINE-PROTEIN KINASE NEKL-3"/>
    <property type="match status" value="1"/>
</dbReference>
<keyword evidence="4" id="KW-0547">Nucleotide-binding</keyword>
<sequence length="561" mass="58349">MVGSAQQFGPYLLDAVLARSGAATVYRARDTSHHERVVALKVFDRRLSADPGFRERFRRDAGLLSALREPHIVPIHRHGEISGRLYLDMRLVRGPSLADVLRSGPVAPPRAEAIAGQIGVAVESLRRGGLGDRPVERSDVLLTGAPGRGEFVQLVGLGLGRPPVPAGAVSPAELVSRPARHRRVRTLLVSAASVLVIAAVLVGVALFPRDQEPVAAAPPGLVLTIDAPVANLADAEVVRSGGREVLAGITADGALHTWDLSTGAEIGEATPGTAVALAATEVDGRAVVAVRLRDTTVVARDVETGEPIGQPMGTPREVALGPFSTWRALEVVEVDGQPVVVTVQPTGVRIPGPYSTEEDQIGVGSFALRTGAPAGPVLAEDGLSTSMFSLADVDGRPVVVTVTDQGTVQSRDLVSGARVGVPTAPQPAGFLAFTTTVRDGVPVAATGGGDNTVRIWNLQTGEQIGKPFVGHLDSVGGVAAVQQGDRTVLVTSSGGYRAAAPQLRFWDLATGEPLGQPLTEHPLSRGFLELSGGGRPLLATFAPGEAITLWDPERLIVEVAP</sequence>
<keyword evidence="5" id="KW-0418">Kinase</keyword>
<dbReference type="SUPFAM" id="SSF56112">
    <property type="entry name" value="Protein kinase-like (PK-like)"/>
    <property type="match status" value="1"/>
</dbReference>
<dbReference type="RefSeq" id="WP_343942008.1">
    <property type="nucleotide sequence ID" value="NZ_BAAAHP010000083.1"/>
</dbReference>
<dbReference type="InterPro" id="IPR000719">
    <property type="entry name" value="Prot_kinase_dom"/>
</dbReference>
<feature type="transmembrane region" description="Helical" evidence="8">
    <location>
        <begin position="187"/>
        <end position="207"/>
    </location>
</feature>
<evidence type="ECO:0000256" key="6">
    <source>
        <dbReference type="ARBA" id="ARBA00022840"/>
    </source>
</evidence>
<dbReference type="InterPro" id="IPR015943">
    <property type="entry name" value="WD40/YVTN_repeat-like_dom_sf"/>
</dbReference>
<evidence type="ECO:0000313" key="10">
    <source>
        <dbReference type="EMBL" id="GAA0937223.1"/>
    </source>
</evidence>
<keyword evidence="7" id="KW-0853">WD repeat</keyword>
<dbReference type="Proteomes" id="UP001499967">
    <property type="component" value="Unassembled WGS sequence"/>
</dbReference>
<protein>
    <recommendedName>
        <fullName evidence="1">non-specific serine/threonine protein kinase</fullName>
        <ecNumber evidence="1">2.7.11.1</ecNumber>
    </recommendedName>
</protein>
<reference evidence="11" key="1">
    <citation type="journal article" date="2019" name="Int. J. Syst. Evol. Microbiol.">
        <title>The Global Catalogue of Microorganisms (GCM) 10K type strain sequencing project: providing services to taxonomists for standard genome sequencing and annotation.</title>
        <authorList>
            <consortium name="The Broad Institute Genomics Platform"/>
            <consortium name="The Broad Institute Genome Sequencing Center for Infectious Disease"/>
            <person name="Wu L."/>
            <person name="Ma J."/>
        </authorList>
    </citation>
    <scope>NUCLEOTIDE SEQUENCE [LARGE SCALE GENOMIC DNA]</scope>
    <source>
        <strain evidence="11">JCM 11117</strain>
    </source>
</reference>
<keyword evidence="8" id="KW-0472">Membrane</keyword>
<proteinExistence type="predicted"/>
<evidence type="ECO:0000256" key="5">
    <source>
        <dbReference type="ARBA" id="ARBA00022777"/>
    </source>
</evidence>
<organism evidence="10 11">
    <name type="scientific">Pseudonocardia zijingensis</name>
    <dbReference type="NCBI Taxonomy" id="153376"/>
    <lineage>
        <taxon>Bacteria</taxon>
        <taxon>Bacillati</taxon>
        <taxon>Actinomycetota</taxon>
        <taxon>Actinomycetes</taxon>
        <taxon>Pseudonocardiales</taxon>
        <taxon>Pseudonocardiaceae</taxon>
        <taxon>Pseudonocardia</taxon>
    </lineage>
</organism>
<accession>A0ABP4AIX2</accession>
<dbReference type="EMBL" id="BAAAHP010000083">
    <property type="protein sequence ID" value="GAA0937223.1"/>
    <property type="molecule type" value="Genomic_DNA"/>
</dbReference>
<dbReference type="EC" id="2.7.11.1" evidence="1"/>
<dbReference type="InterPro" id="IPR001680">
    <property type="entry name" value="WD40_rpt"/>
</dbReference>
<evidence type="ECO:0000256" key="2">
    <source>
        <dbReference type="ARBA" id="ARBA00022527"/>
    </source>
</evidence>
<keyword evidence="8" id="KW-0812">Transmembrane</keyword>
<feature type="domain" description="Protein kinase" evidence="9">
    <location>
        <begin position="11"/>
        <end position="297"/>
    </location>
</feature>
<keyword evidence="8" id="KW-1133">Transmembrane helix</keyword>
<keyword evidence="11" id="KW-1185">Reference proteome</keyword>
<dbReference type="Gene3D" id="2.130.10.10">
    <property type="entry name" value="YVTN repeat-like/Quinoprotein amine dehydrogenase"/>
    <property type="match status" value="1"/>
</dbReference>
<dbReference type="PROSITE" id="PS50082">
    <property type="entry name" value="WD_REPEATS_2"/>
    <property type="match status" value="1"/>
</dbReference>
<comment type="caution">
    <text evidence="10">The sequence shown here is derived from an EMBL/GenBank/DDBJ whole genome shotgun (WGS) entry which is preliminary data.</text>
</comment>
<keyword evidence="6" id="KW-0067">ATP-binding</keyword>
<evidence type="ECO:0000256" key="1">
    <source>
        <dbReference type="ARBA" id="ARBA00012513"/>
    </source>
</evidence>
<dbReference type="SMART" id="SM00220">
    <property type="entry name" value="S_TKc"/>
    <property type="match status" value="1"/>
</dbReference>
<dbReference type="PROSITE" id="PS50011">
    <property type="entry name" value="PROTEIN_KINASE_DOM"/>
    <property type="match status" value="1"/>
</dbReference>